<sequence length="90" mass="9832">MTQVQALGDAGTHFWLTRSVARTMGVSLSEAMAEGDLSAADYSALVTRCRACLWVSDCQAWLARQAPGQPCAPECCLHKAVFEMLAERQR</sequence>
<organism evidence="2 3">
    <name type="scientific">Shimia abyssi</name>
    <dbReference type="NCBI Taxonomy" id="1662395"/>
    <lineage>
        <taxon>Bacteria</taxon>
        <taxon>Pseudomonadati</taxon>
        <taxon>Pseudomonadota</taxon>
        <taxon>Alphaproteobacteria</taxon>
        <taxon>Rhodobacterales</taxon>
        <taxon>Roseobacteraceae</taxon>
    </lineage>
</organism>
<feature type="domain" description="DUF6455" evidence="1">
    <location>
        <begin position="6"/>
        <end position="87"/>
    </location>
</feature>
<accession>A0A2P8FJP1</accession>
<evidence type="ECO:0000259" key="1">
    <source>
        <dbReference type="Pfam" id="PF20056"/>
    </source>
</evidence>
<gene>
    <name evidence="2" type="ORF">CLV88_101361</name>
</gene>
<reference evidence="2 3" key="1">
    <citation type="submission" date="2018-03" db="EMBL/GenBank/DDBJ databases">
        <title>Genomic Encyclopedia of Archaeal and Bacterial Type Strains, Phase II (KMG-II): from individual species to whole genera.</title>
        <authorList>
            <person name="Goeker M."/>
        </authorList>
    </citation>
    <scope>NUCLEOTIDE SEQUENCE [LARGE SCALE GENOMIC DNA]</scope>
    <source>
        <strain evidence="2 3">DSM 100673</strain>
    </source>
</reference>
<dbReference type="RefSeq" id="WP_106606651.1">
    <property type="nucleotide sequence ID" value="NZ_PYGJ01000001.1"/>
</dbReference>
<protein>
    <recommendedName>
        <fullName evidence="1">DUF6455 domain-containing protein</fullName>
    </recommendedName>
</protein>
<evidence type="ECO:0000313" key="2">
    <source>
        <dbReference type="EMBL" id="PSL21937.1"/>
    </source>
</evidence>
<proteinExistence type="predicted"/>
<evidence type="ECO:0000313" key="3">
    <source>
        <dbReference type="Proteomes" id="UP000240418"/>
    </source>
</evidence>
<keyword evidence="3" id="KW-1185">Reference proteome</keyword>
<dbReference type="Proteomes" id="UP000240418">
    <property type="component" value="Unassembled WGS sequence"/>
</dbReference>
<comment type="caution">
    <text evidence="2">The sequence shown here is derived from an EMBL/GenBank/DDBJ whole genome shotgun (WGS) entry which is preliminary data.</text>
</comment>
<dbReference type="AlphaFoldDB" id="A0A2P8FJP1"/>
<dbReference type="EMBL" id="PYGJ01000001">
    <property type="protein sequence ID" value="PSL21937.1"/>
    <property type="molecule type" value="Genomic_DNA"/>
</dbReference>
<dbReference type="InterPro" id="IPR045601">
    <property type="entry name" value="DUF6455"/>
</dbReference>
<dbReference type="OrthoDB" id="7859249at2"/>
<dbReference type="Pfam" id="PF20056">
    <property type="entry name" value="DUF6455"/>
    <property type="match status" value="1"/>
</dbReference>
<name>A0A2P8FJP1_9RHOB</name>